<feature type="chain" id="PRO_5045680351" evidence="1">
    <location>
        <begin position="26"/>
        <end position="301"/>
    </location>
</feature>
<feature type="domain" description="DUF4377" evidence="2">
    <location>
        <begin position="62"/>
        <end position="121"/>
    </location>
</feature>
<dbReference type="Proteomes" id="UP001165444">
    <property type="component" value="Unassembled WGS sequence"/>
</dbReference>
<feature type="signal peptide" evidence="1">
    <location>
        <begin position="1"/>
        <end position="25"/>
    </location>
</feature>
<comment type="caution">
    <text evidence="3">The sequence shown here is derived from an EMBL/GenBank/DDBJ whole genome shotgun (WGS) entry which is preliminary data.</text>
</comment>
<evidence type="ECO:0000313" key="4">
    <source>
        <dbReference type="Proteomes" id="UP001165444"/>
    </source>
</evidence>
<accession>A0ABT0BXG4</accession>
<gene>
    <name evidence="3" type="ORF">MUN53_02390</name>
</gene>
<protein>
    <submittedName>
        <fullName evidence="3">DUF4377 domain-containing protein</fullName>
    </submittedName>
</protein>
<keyword evidence="1" id="KW-0732">Signal</keyword>
<evidence type="ECO:0000313" key="3">
    <source>
        <dbReference type="EMBL" id="MCJ2379470.1"/>
    </source>
</evidence>
<dbReference type="EMBL" id="JAKZMM010000004">
    <property type="protein sequence ID" value="MCJ2379470.1"/>
    <property type="molecule type" value="Genomic_DNA"/>
</dbReference>
<evidence type="ECO:0000259" key="2">
    <source>
        <dbReference type="Pfam" id="PF14302"/>
    </source>
</evidence>
<dbReference type="InterPro" id="IPR025485">
    <property type="entry name" value="DUF4377"/>
</dbReference>
<sequence>MKKQNYLTILLVAILAMIGVTSCNDDDEEGRKVTGYKEYTLTVASVKLPGVLTLSGKYVLSDVYAVKNEQSTDWEAHGSIGKFGYEEGYEYQIRISETNYLDYSMGDPAWTEYELLEVISKKRKDSENLPPHFIPDWYFEQHCPYIDPEFAYAIEADKKEDIENDLKTDAAYKFGGLRCYIAFTGTSKWFLLDADMHVVNQGFLISRGKEPAEFPESYKLLPPESKVSGYGEFYFVKGDDMEDSVMQYDAFIYTRNRSRDYAPAPQIAEIWLYKDLTAYYQNKYPKANVKAVVIRYTVEKL</sequence>
<dbReference type="PROSITE" id="PS51257">
    <property type="entry name" value="PROKAR_LIPOPROTEIN"/>
    <property type="match status" value="1"/>
</dbReference>
<reference evidence="3 4" key="1">
    <citation type="submission" date="2022-03" db="EMBL/GenBank/DDBJ databases">
        <title>Parabacteroides sp. nov. isolated from swine feces.</title>
        <authorList>
            <person name="Bak J.E."/>
        </authorList>
    </citation>
    <scope>NUCLEOTIDE SEQUENCE [LARGE SCALE GENOMIC DNA]</scope>
    <source>
        <strain evidence="3 4">AGMB00274</strain>
    </source>
</reference>
<proteinExistence type="predicted"/>
<evidence type="ECO:0000256" key="1">
    <source>
        <dbReference type="SAM" id="SignalP"/>
    </source>
</evidence>
<name>A0ABT0BXG4_9BACT</name>
<dbReference type="Pfam" id="PF14302">
    <property type="entry name" value="DUF4377"/>
    <property type="match status" value="1"/>
</dbReference>
<organism evidence="3 4">
    <name type="scientific">Parabacteroides faecalis</name>
    <dbReference type="NCBI Taxonomy" id="2924040"/>
    <lineage>
        <taxon>Bacteria</taxon>
        <taxon>Pseudomonadati</taxon>
        <taxon>Bacteroidota</taxon>
        <taxon>Bacteroidia</taxon>
        <taxon>Bacteroidales</taxon>
        <taxon>Tannerellaceae</taxon>
        <taxon>Parabacteroides</taxon>
    </lineage>
</organism>
<dbReference type="RefSeq" id="WP_243323268.1">
    <property type="nucleotide sequence ID" value="NZ_JAKZMM010000004.1"/>
</dbReference>
<keyword evidence="4" id="KW-1185">Reference proteome</keyword>